<sequence length="316" mass="35514">MNAHSRILQTILAITLTLGLIGSAKAESKLNTNLVVVQNVANDGLSFVIRKGRQDNIVKGQNSLFSSRNISFTARAISISSEYSQWIVNDNKIKVPFEKGQIITVNYSPERVWLEIPKIMGDKKYQQMLAKEEASLKERQYQKYDNRFELFYAKYQGLSESTTDSSNNDGTRVSDSFRLNYAIPINQMFQTILGARYDVDLLTLLNPNVEQETRRMLATAGLKINFSNDWSYRFSYFVQLSAGFGRSETLIQNTARTGTALVLPSVGLGLEYKVSTSQSLIFKLNFDAIQANEAYADGFEQSTDLTMLGLSVGYAF</sequence>
<accession>A0ABY0IBT2</accession>
<evidence type="ECO:0000313" key="2">
    <source>
        <dbReference type="Proteomes" id="UP000443582"/>
    </source>
</evidence>
<name>A0ABY0IBT2_9BACT</name>
<organism evidence="1 2">
    <name type="scientific">Halobacteriovorax vibrionivorans</name>
    <dbReference type="NCBI Taxonomy" id="2152716"/>
    <lineage>
        <taxon>Bacteria</taxon>
        <taxon>Pseudomonadati</taxon>
        <taxon>Bdellovibrionota</taxon>
        <taxon>Bacteriovoracia</taxon>
        <taxon>Bacteriovoracales</taxon>
        <taxon>Halobacteriovoraceae</taxon>
        <taxon>Halobacteriovorax</taxon>
    </lineage>
</organism>
<gene>
    <name evidence="1" type="ORF">DAY19_14785</name>
</gene>
<comment type="caution">
    <text evidence="1">The sequence shown here is derived from an EMBL/GenBank/DDBJ whole genome shotgun (WGS) entry which is preliminary data.</text>
</comment>
<proteinExistence type="predicted"/>
<reference evidence="2" key="1">
    <citation type="journal article" date="2019" name="Int. J. Syst. Evol. Microbiol.">
        <title>Halobacteriovorax valvorus sp. nov., a novel prokaryotic predator isolated from coastal seawater of China.</title>
        <authorList>
            <person name="Chen M.-X."/>
        </authorList>
    </citation>
    <scope>NUCLEOTIDE SEQUENCE [LARGE SCALE GENOMIC DNA]</scope>
    <source>
        <strain evidence="2">BL9</strain>
    </source>
</reference>
<dbReference type="RefSeq" id="WP_133296995.1">
    <property type="nucleotide sequence ID" value="NZ_QDKL01000004.1"/>
</dbReference>
<dbReference type="EMBL" id="QDKL01000004">
    <property type="protein sequence ID" value="RZF20425.1"/>
    <property type="molecule type" value="Genomic_DNA"/>
</dbReference>
<protein>
    <recommendedName>
        <fullName evidence="3">Outer membrane protein beta-barrel domain-containing protein</fullName>
    </recommendedName>
</protein>
<keyword evidence="2" id="KW-1185">Reference proteome</keyword>
<evidence type="ECO:0000313" key="1">
    <source>
        <dbReference type="EMBL" id="RZF20425.1"/>
    </source>
</evidence>
<evidence type="ECO:0008006" key="3">
    <source>
        <dbReference type="Google" id="ProtNLM"/>
    </source>
</evidence>
<dbReference type="Proteomes" id="UP000443582">
    <property type="component" value="Unassembled WGS sequence"/>
</dbReference>